<evidence type="ECO:0000313" key="10">
    <source>
        <dbReference type="Proteomes" id="UP001209694"/>
    </source>
</evidence>
<dbReference type="Pfam" id="PF07992">
    <property type="entry name" value="Pyr_redox_2"/>
    <property type="match status" value="1"/>
</dbReference>
<dbReference type="EC" id="1.6.5.9" evidence="2"/>
<dbReference type="PRINTS" id="PR00368">
    <property type="entry name" value="FADPNR"/>
</dbReference>
<evidence type="ECO:0000256" key="4">
    <source>
        <dbReference type="ARBA" id="ARBA00022827"/>
    </source>
</evidence>
<evidence type="ECO:0000256" key="2">
    <source>
        <dbReference type="ARBA" id="ARBA00012637"/>
    </source>
</evidence>
<dbReference type="InterPro" id="IPR045024">
    <property type="entry name" value="NDH-2"/>
</dbReference>
<feature type="domain" description="FAD/NAD(P)-binding" evidence="8">
    <location>
        <begin position="8"/>
        <end position="326"/>
    </location>
</feature>
<organism evidence="9 10">
    <name type="scientific">Leptospira levettii</name>
    <dbReference type="NCBI Taxonomy" id="2023178"/>
    <lineage>
        <taxon>Bacteria</taxon>
        <taxon>Pseudomonadati</taxon>
        <taxon>Spirochaetota</taxon>
        <taxon>Spirochaetia</taxon>
        <taxon>Leptospirales</taxon>
        <taxon>Leptospiraceae</taxon>
        <taxon>Leptospira</taxon>
    </lineage>
</organism>
<evidence type="ECO:0000256" key="7">
    <source>
        <dbReference type="ARBA" id="ARBA00047599"/>
    </source>
</evidence>
<evidence type="ECO:0000313" key="9">
    <source>
        <dbReference type="EMBL" id="MCW7516774.1"/>
    </source>
</evidence>
<dbReference type="PANTHER" id="PTHR43706">
    <property type="entry name" value="NADH DEHYDROGENASE"/>
    <property type="match status" value="1"/>
</dbReference>
<dbReference type="Proteomes" id="UP001209694">
    <property type="component" value="Unassembled WGS sequence"/>
</dbReference>
<sequence length="425" mass="46983">MNVSHLKKKVIIIGAGFGGLQVIKSLGNNSNFEILVIDKKNHHLFQPLLYQVATAVLSPADIAIPTRSITTNFKNVKILYGEVTGINFNSREVSFQNRNEKYDYLVIATGAKTSYFGNSQWQSKTLGLKNLKDALAIRKQILLSFEQAELIGDYEKAKSLMHYVIIGGGPTGVELAGSIAELSHNIIRKDFRSIDSGMTKVTLIEAGPRLLNAFSENSSTFTKEKLESRGVEVLTNSPVLDITDTGVVLKDRTIVSNTIIWAAGVEGSELSKKLSINKDKANRIIVDEFCRSTEYQNVFVIGDAANFSKGLNRPLPGVSPVAMQQGRYVAKIIQSIEKNKTLTPFQYFDKGNMATIGRTDAVAEFGGIRLKGLMGWLGWLFVHLVYQVGFKNKMSTLISWVWSYLTFRAGSRLIQEEANDISIGS</sequence>
<dbReference type="EMBL" id="JAMQQD010000007">
    <property type="protein sequence ID" value="MCW7516774.1"/>
    <property type="molecule type" value="Genomic_DNA"/>
</dbReference>
<dbReference type="Gene3D" id="3.50.50.100">
    <property type="match status" value="1"/>
</dbReference>
<gene>
    <name evidence="9" type="ORF">ND810_16525</name>
</gene>
<evidence type="ECO:0000256" key="5">
    <source>
        <dbReference type="ARBA" id="ARBA00023002"/>
    </source>
</evidence>
<reference evidence="9" key="1">
    <citation type="submission" date="2022-06" db="EMBL/GenBank/DDBJ databases">
        <title>Leptospira isolates from biofilms formed at urban environments.</title>
        <authorList>
            <person name="Ribeiro P.S."/>
            <person name="Sousa T."/>
            <person name="Carvalho N."/>
            <person name="Aburjaile F."/>
            <person name="Neves F."/>
            <person name="Oliveira D."/>
            <person name="Blanco L."/>
            <person name="Lima J."/>
            <person name="Costa F."/>
            <person name="Brenig B."/>
            <person name="Soares S."/>
            <person name="Ramos R."/>
            <person name="Goes-Neto A."/>
            <person name="Matiuzzi M."/>
            <person name="Azevedo V."/>
            <person name="Ristow P."/>
        </authorList>
    </citation>
    <scope>NUCLEOTIDE SEQUENCE</scope>
    <source>
        <strain evidence="9">VSF7</strain>
    </source>
</reference>
<proteinExistence type="inferred from homology"/>
<evidence type="ECO:0000259" key="8">
    <source>
        <dbReference type="Pfam" id="PF07992"/>
    </source>
</evidence>
<dbReference type="PRINTS" id="PR00411">
    <property type="entry name" value="PNDRDTASEI"/>
</dbReference>
<dbReference type="InterPro" id="IPR036188">
    <property type="entry name" value="FAD/NAD-bd_sf"/>
</dbReference>
<comment type="similarity">
    <text evidence="1">Belongs to the NADH dehydrogenase family.</text>
</comment>
<dbReference type="GO" id="GO:0050136">
    <property type="term" value="F:NADH dehydrogenase (quinone) (non-electrogenic) activity"/>
    <property type="evidence" value="ECO:0007669"/>
    <property type="project" value="UniProtKB-EC"/>
</dbReference>
<keyword evidence="4" id="KW-0274">FAD</keyword>
<dbReference type="PANTHER" id="PTHR43706:SF47">
    <property type="entry name" value="EXTERNAL NADH-UBIQUINONE OXIDOREDUCTASE 1, MITOCHONDRIAL-RELATED"/>
    <property type="match status" value="1"/>
</dbReference>
<dbReference type="SUPFAM" id="SSF51905">
    <property type="entry name" value="FAD/NAD(P)-binding domain"/>
    <property type="match status" value="1"/>
</dbReference>
<keyword evidence="6" id="KW-0520">NAD</keyword>
<dbReference type="AlphaFoldDB" id="A0AAW5VD96"/>
<keyword evidence="5" id="KW-0560">Oxidoreductase</keyword>
<comment type="caution">
    <text evidence="9">The sequence shown here is derived from an EMBL/GenBank/DDBJ whole genome shotgun (WGS) entry which is preliminary data.</text>
</comment>
<evidence type="ECO:0000256" key="6">
    <source>
        <dbReference type="ARBA" id="ARBA00023027"/>
    </source>
</evidence>
<protein>
    <recommendedName>
        <fullName evidence="2">NADH:ubiquinone reductase (non-electrogenic)</fullName>
        <ecNumber evidence="2">1.6.5.9</ecNumber>
    </recommendedName>
</protein>
<evidence type="ECO:0000256" key="3">
    <source>
        <dbReference type="ARBA" id="ARBA00022630"/>
    </source>
</evidence>
<name>A0AAW5VD96_9LEPT</name>
<accession>A0AAW5VD96</accession>
<keyword evidence="3" id="KW-0285">Flavoprotein</keyword>
<evidence type="ECO:0000256" key="1">
    <source>
        <dbReference type="ARBA" id="ARBA00005272"/>
    </source>
</evidence>
<comment type="catalytic activity">
    <reaction evidence="7">
        <text>a quinone + NADH + H(+) = a quinol + NAD(+)</text>
        <dbReference type="Rhea" id="RHEA:46160"/>
        <dbReference type="ChEBI" id="CHEBI:15378"/>
        <dbReference type="ChEBI" id="CHEBI:24646"/>
        <dbReference type="ChEBI" id="CHEBI:57540"/>
        <dbReference type="ChEBI" id="CHEBI:57945"/>
        <dbReference type="ChEBI" id="CHEBI:132124"/>
        <dbReference type="EC" id="1.6.5.9"/>
    </reaction>
</comment>
<dbReference type="InterPro" id="IPR023753">
    <property type="entry name" value="FAD/NAD-binding_dom"/>
</dbReference>